<feature type="domain" description="THAP-type" evidence="6">
    <location>
        <begin position="1"/>
        <end position="81"/>
    </location>
</feature>
<dbReference type="PANTHER" id="PTHR46927">
    <property type="entry name" value="AGAP005574-PA"/>
    <property type="match status" value="1"/>
</dbReference>
<dbReference type="InterPro" id="IPR006612">
    <property type="entry name" value="THAP_Znf"/>
</dbReference>
<evidence type="ECO:0000256" key="1">
    <source>
        <dbReference type="ARBA" id="ARBA00022723"/>
    </source>
</evidence>
<evidence type="ECO:0000256" key="2">
    <source>
        <dbReference type="ARBA" id="ARBA00022771"/>
    </source>
</evidence>
<protein>
    <recommendedName>
        <fullName evidence="6">THAP-type domain-containing protein</fullName>
    </recommendedName>
</protein>
<dbReference type="Proteomes" id="UP001321473">
    <property type="component" value="Unassembled WGS sequence"/>
</dbReference>
<dbReference type="Pfam" id="PF05485">
    <property type="entry name" value="THAP"/>
    <property type="match status" value="1"/>
</dbReference>
<keyword evidence="8" id="KW-1185">Reference proteome</keyword>
<dbReference type="SMART" id="SM00692">
    <property type="entry name" value="DM3"/>
    <property type="match status" value="1"/>
</dbReference>
<dbReference type="GO" id="GO:0003677">
    <property type="term" value="F:DNA binding"/>
    <property type="evidence" value="ECO:0007669"/>
    <property type="project" value="UniProtKB-UniRule"/>
</dbReference>
<dbReference type="SMART" id="SM00980">
    <property type="entry name" value="THAP"/>
    <property type="match status" value="1"/>
</dbReference>
<reference evidence="7 8" key="1">
    <citation type="journal article" date="2023" name="Arcadia Sci">
        <title>De novo assembly of a long-read Amblyomma americanum tick genome.</title>
        <authorList>
            <person name="Chou S."/>
            <person name="Poskanzer K.E."/>
            <person name="Rollins M."/>
            <person name="Thuy-Boun P.S."/>
        </authorList>
    </citation>
    <scope>NUCLEOTIDE SEQUENCE [LARGE SCALE GENOMIC DNA]</scope>
    <source>
        <strain evidence="7">F_SG_1</strain>
        <tissue evidence="7">Salivary glands</tissue>
    </source>
</reference>
<dbReference type="PANTHER" id="PTHR46927:SF3">
    <property type="entry name" value="THAP-TYPE DOMAIN-CONTAINING PROTEIN"/>
    <property type="match status" value="1"/>
</dbReference>
<keyword evidence="4 5" id="KW-0238">DNA-binding</keyword>
<accession>A0AAQ4EBX7</accession>
<dbReference type="PROSITE" id="PS50950">
    <property type="entry name" value="ZF_THAP"/>
    <property type="match status" value="1"/>
</dbReference>
<evidence type="ECO:0000256" key="4">
    <source>
        <dbReference type="ARBA" id="ARBA00023125"/>
    </source>
</evidence>
<organism evidence="7 8">
    <name type="scientific">Amblyomma americanum</name>
    <name type="common">Lone star tick</name>
    <dbReference type="NCBI Taxonomy" id="6943"/>
    <lineage>
        <taxon>Eukaryota</taxon>
        <taxon>Metazoa</taxon>
        <taxon>Ecdysozoa</taxon>
        <taxon>Arthropoda</taxon>
        <taxon>Chelicerata</taxon>
        <taxon>Arachnida</taxon>
        <taxon>Acari</taxon>
        <taxon>Parasitiformes</taxon>
        <taxon>Ixodida</taxon>
        <taxon>Ixodoidea</taxon>
        <taxon>Ixodidae</taxon>
        <taxon>Amblyomminae</taxon>
        <taxon>Amblyomma</taxon>
    </lineage>
</organism>
<evidence type="ECO:0000313" key="8">
    <source>
        <dbReference type="Proteomes" id="UP001321473"/>
    </source>
</evidence>
<dbReference type="AlphaFoldDB" id="A0AAQ4EBX7"/>
<evidence type="ECO:0000256" key="3">
    <source>
        <dbReference type="ARBA" id="ARBA00022833"/>
    </source>
</evidence>
<proteinExistence type="predicted"/>
<keyword evidence="1" id="KW-0479">Metal-binding</keyword>
<evidence type="ECO:0000256" key="5">
    <source>
        <dbReference type="PROSITE-ProRule" id="PRU00309"/>
    </source>
</evidence>
<name>A0AAQ4EBX7_AMBAM</name>
<keyword evidence="2 5" id="KW-0863">Zinc-finger</keyword>
<gene>
    <name evidence="7" type="ORF">V5799_024468</name>
</gene>
<dbReference type="GO" id="GO:0008270">
    <property type="term" value="F:zinc ion binding"/>
    <property type="evidence" value="ECO:0007669"/>
    <property type="project" value="UniProtKB-KW"/>
</dbReference>
<dbReference type="SUPFAM" id="SSF57716">
    <property type="entry name" value="Glucocorticoid receptor-like (DNA-binding domain)"/>
    <property type="match status" value="1"/>
</dbReference>
<evidence type="ECO:0000313" key="7">
    <source>
        <dbReference type="EMBL" id="KAK8772287.1"/>
    </source>
</evidence>
<dbReference type="EMBL" id="JARKHS020018523">
    <property type="protein sequence ID" value="KAK8772287.1"/>
    <property type="molecule type" value="Genomic_DNA"/>
</dbReference>
<dbReference type="InterPro" id="IPR052224">
    <property type="entry name" value="THAP_domain_protein"/>
</dbReference>
<comment type="caution">
    <text evidence="7">The sequence shown here is derived from an EMBL/GenBank/DDBJ whole genome shotgun (WGS) entry which is preliminary data.</text>
</comment>
<evidence type="ECO:0000259" key="6">
    <source>
        <dbReference type="PROSITE" id="PS50950"/>
    </source>
</evidence>
<keyword evidence="3" id="KW-0862">Zinc</keyword>
<sequence length="96" mass="11238">MGNCNAVGCSNSQKKRFTLYRFPQGDKNRARSRVWEVRTKWDKWKANDNSRLCEVHFEPEQFEPLRKGPKKLKCTAVPTLFSHCSGKQKRKPPKKS</sequence>